<name>A0A9W6XTE0_9STRA</name>
<keyword evidence="3 5" id="KW-0964">Secreted</keyword>
<keyword evidence="7" id="KW-1185">Reference proteome</keyword>
<evidence type="ECO:0000313" key="6">
    <source>
        <dbReference type="EMBL" id="GMF44898.1"/>
    </source>
</evidence>
<dbReference type="Proteomes" id="UP001165121">
    <property type="component" value="Unassembled WGS sequence"/>
</dbReference>
<dbReference type="Pfam" id="PF16810">
    <property type="entry name" value="RXLR"/>
    <property type="match status" value="1"/>
</dbReference>
<feature type="chain" id="PRO_5044949471" description="RxLR effector protein" evidence="5">
    <location>
        <begin position="23"/>
        <end position="213"/>
    </location>
</feature>
<evidence type="ECO:0000313" key="7">
    <source>
        <dbReference type="Proteomes" id="UP001165121"/>
    </source>
</evidence>
<organism evidence="6 7">
    <name type="scientific">Phytophthora fragariaefolia</name>
    <dbReference type="NCBI Taxonomy" id="1490495"/>
    <lineage>
        <taxon>Eukaryota</taxon>
        <taxon>Sar</taxon>
        <taxon>Stramenopiles</taxon>
        <taxon>Oomycota</taxon>
        <taxon>Peronosporomycetes</taxon>
        <taxon>Peronosporales</taxon>
        <taxon>Peronosporaceae</taxon>
        <taxon>Phytophthora</taxon>
    </lineage>
</organism>
<evidence type="ECO:0000256" key="2">
    <source>
        <dbReference type="ARBA" id="ARBA00010400"/>
    </source>
</evidence>
<evidence type="ECO:0000256" key="5">
    <source>
        <dbReference type="RuleBase" id="RU367124"/>
    </source>
</evidence>
<feature type="signal peptide" evidence="5">
    <location>
        <begin position="1"/>
        <end position="22"/>
    </location>
</feature>
<comment type="caution">
    <text evidence="6">The sequence shown here is derived from an EMBL/GenBank/DDBJ whole genome shotgun (WGS) entry which is preliminary data.</text>
</comment>
<evidence type="ECO:0000256" key="3">
    <source>
        <dbReference type="ARBA" id="ARBA00022525"/>
    </source>
</evidence>
<dbReference type="OrthoDB" id="126955at2759"/>
<evidence type="ECO:0000256" key="4">
    <source>
        <dbReference type="ARBA" id="ARBA00022729"/>
    </source>
</evidence>
<dbReference type="InterPro" id="IPR031825">
    <property type="entry name" value="RXLR"/>
</dbReference>
<gene>
    <name evidence="6" type="ORF">Pfra01_001586200</name>
</gene>
<comment type="subcellular location">
    <subcellularLocation>
        <location evidence="1 5">Secreted</location>
    </subcellularLocation>
</comment>
<proteinExistence type="inferred from homology"/>
<dbReference type="EMBL" id="BSXT01001741">
    <property type="protein sequence ID" value="GMF44898.1"/>
    <property type="molecule type" value="Genomic_DNA"/>
</dbReference>
<sequence>MHTDMRCAVLLAVIFCLDIVSAVTHAHTVPISKISGTSSSEISLTSASNVAASKRLLRSHDASVRVESVRNEERTLKKLKNVFQKLTSSYKLQQYAKKEPKWLQAGRSPTYVFHKMEFEMGTKIEENLAFVPWLQYVNKLRERETDSTKRRSIVDEIFSLLELTPTPLDDVLNSITRVQGLEDLGRSLQHHKTDVIESSRKKLKPARWPQILA</sequence>
<protein>
    <recommendedName>
        <fullName evidence="5">RxLR effector protein</fullName>
    </recommendedName>
</protein>
<dbReference type="AlphaFoldDB" id="A0A9W6XTE0"/>
<comment type="similarity">
    <text evidence="2 5">Belongs to the RxLR effector family.</text>
</comment>
<keyword evidence="4 5" id="KW-0732">Signal</keyword>
<reference evidence="6" key="1">
    <citation type="submission" date="2023-04" db="EMBL/GenBank/DDBJ databases">
        <title>Phytophthora fragariaefolia NBRC 109709.</title>
        <authorList>
            <person name="Ichikawa N."/>
            <person name="Sato H."/>
            <person name="Tonouchi N."/>
        </authorList>
    </citation>
    <scope>NUCLEOTIDE SEQUENCE</scope>
    <source>
        <strain evidence="6">NBRC 109709</strain>
    </source>
</reference>
<comment type="domain">
    <text evidence="5">The RxLR-dEER motif acts to carry the protein into the host cell cytoplasm through binding to cell surface phosphatidylinositol-3-phosphate.</text>
</comment>
<accession>A0A9W6XTE0</accession>
<evidence type="ECO:0000256" key="1">
    <source>
        <dbReference type="ARBA" id="ARBA00004613"/>
    </source>
</evidence>
<comment type="function">
    <text evidence="5">Effector that suppresses plant defense responses during pathogen infection.</text>
</comment>